<feature type="region of interest" description="Disordered" evidence="5">
    <location>
        <begin position="330"/>
        <end position="349"/>
    </location>
</feature>
<dbReference type="OrthoDB" id="10039147at2759"/>
<name>A0A7J7IP04_9RHOD</name>
<keyword evidence="8" id="KW-1185">Reference proteome</keyword>
<evidence type="ECO:0000256" key="4">
    <source>
        <dbReference type="ARBA" id="ARBA00023136"/>
    </source>
</evidence>
<dbReference type="GO" id="GO:0032469">
    <property type="term" value="P:endoplasmic reticulum calcium ion homeostasis"/>
    <property type="evidence" value="ECO:0007669"/>
    <property type="project" value="InterPro"/>
</dbReference>
<evidence type="ECO:0000256" key="5">
    <source>
        <dbReference type="SAM" id="MobiDB-lite"/>
    </source>
</evidence>
<accession>A0A7J7IP04</accession>
<dbReference type="PANTHER" id="PTHR12883:SF0">
    <property type="entry name" value="PAT COMPLEX SUBUNIT CCDC47"/>
    <property type="match status" value="1"/>
</dbReference>
<evidence type="ECO:0000313" key="8">
    <source>
        <dbReference type="Proteomes" id="UP000530660"/>
    </source>
</evidence>
<dbReference type="Proteomes" id="UP000530660">
    <property type="component" value="Unassembled WGS sequence"/>
</dbReference>
<keyword evidence="3 6" id="KW-1133">Transmembrane helix</keyword>
<keyword evidence="4 6" id="KW-0472">Membrane</keyword>
<evidence type="ECO:0000313" key="7">
    <source>
        <dbReference type="EMBL" id="KAF6004061.1"/>
    </source>
</evidence>
<evidence type="ECO:0000256" key="2">
    <source>
        <dbReference type="ARBA" id="ARBA00022692"/>
    </source>
</evidence>
<evidence type="ECO:0000256" key="6">
    <source>
        <dbReference type="SAM" id="Phobius"/>
    </source>
</evidence>
<dbReference type="GO" id="GO:0005509">
    <property type="term" value="F:calcium ion binding"/>
    <property type="evidence" value="ECO:0007669"/>
    <property type="project" value="InterPro"/>
</dbReference>
<feature type="region of interest" description="Disordered" evidence="5">
    <location>
        <begin position="358"/>
        <end position="380"/>
    </location>
</feature>
<feature type="transmembrane region" description="Helical" evidence="6">
    <location>
        <begin position="34"/>
        <end position="52"/>
    </location>
</feature>
<comment type="subcellular location">
    <subcellularLocation>
        <location evidence="1">Membrane</location>
        <topology evidence="1">Single-pass membrane protein</topology>
    </subcellularLocation>
</comment>
<organism evidence="7 8">
    <name type="scientific">Cyanidiococcus yangmingshanensis</name>
    <dbReference type="NCBI Taxonomy" id="2690220"/>
    <lineage>
        <taxon>Eukaryota</taxon>
        <taxon>Rhodophyta</taxon>
        <taxon>Bangiophyceae</taxon>
        <taxon>Cyanidiales</taxon>
        <taxon>Cyanidiaceae</taxon>
        <taxon>Cyanidiococcus</taxon>
    </lineage>
</organism>
<evidence type="ECO:0000256" key="1">
    <source>
        <dbReference type="ARBA" id="ARBA00004167"/>
    </source>
</evidence>
<sequence length="380" mass="43636">MSVDQSPGEKANRGFAPVGNQGDYGSVPSRAEKVTRALCLIYAFALILGWLFKYHLIRRWKRVIEKELREQCAAVGEDLVRLAGGHAAASAAALVPDVWKRADDGILELYASGRRYLAGVLVRIDPVPREDLFTVIHDFLFQETPDRLSIKAFISTNMERCVFALAKRYELKSLHVSYRELERYTEQVTGVVAGLDAEYGVVADTKELAQRILSPRRVAFLNQHPDLVQRLRVSDIYEHDPQDDDQDGSEPVREPVAGFERGRSPSGTLRPDEWPQVIYLQATLPTSSQVLSELLRFFFDLVDDVGTLRLSTEAQHATLALREFVQREEQKRRNKERAKEEKERAEERIARLDDVERRRRERREQRKRAKGQRAPLRIFL</sequence>
<keyword evidence="2 6" id="KW-0812">Transmembrane</keyword>
<dbReference type="GO" id="GO:0016020">
    <property type="term" value="C:membrane"/>
    <property type="evidence" value="ECO:0007669"/>
    <property type="project" value="UniProtKB-SubCell"/>
</dbReference>
<dbReference type="AlphaFoldDB" id="A0A7J7IP04"/>
<comment type="caution">
    <text evidence="7">The sequence shown here is derived from an EMBL/GenBank/DDBJ whole genome shotgun (WGS) entry which is preliminary data.</text>
</comment>
<dbReference type="EMBL" id="VWRR01000004">
    <property type="protein sequence ID" value="KAF6004061.1"/>
    <property type="molecule type" value="Genomic_DNA"/>
</dbReference>
<dbReference type="InterPro" id="IPR012879">
    <property type="entry name" value="CCDC47"/>
</dbReference>
<dbReference type="PANTHER" id="PTHR12883">
    <property type="entry name" value="ADIPOCYTE-SPECIFIC PROTEIN 4-RELATED"/>
    <property type="match status" value="1"/>
</dbReference>
<evidence type="ECO:0000256" key="3">
    <source>
        <dbReference type="ARBA" id="ARBA00022989"/>
    </source>
</evidence>
<proteinExistence type="predicted"/>
<protein>
    <submittedName>
        <fullName evidence="7">Coiled-coil domain-containing protein 47</fullName>
    </submittedName>
</protein>
<dbReference type="Pfam" id="PF07946">
    <property type="entry name" value="CCDC47"/>
    <property type="match status" value="1"/>
</dbReference>
<reference evidence="7 8" key="1">
    <citation type="journal article" date="2020" name="J. Phycol.">
        <title>Comparative genome analysis reveals Cyanidiococcus gen. nov., a new extremophilic red algal genus sister to Cyanidioschyzon (Cyanidioschyzonaceae, Rhodophyta).</title>
        <authorList>
            <person name="Liu S.-L."/>
            <person name="Chiang Y.-R."/>
            <person name="Yoon H.S."/>
            <person name="Fu H.-Y."/>
        </authorList>
    </citation>
    <scope>NUCLEOTIDE SEQUENCE [LARGE SCALE GENOMIC DNA]</scope>
    <source>
        <strain evidence="7 8">THAL066</strain>
    </source>
</reference>
<gene>
    <name evidence="7" type="primary">CCDC47</name>
    <name evidence="7" type="ORF">F1559_000978</name>
</gene>
<feature type="region of interest" description="Disordered" evidence="5">
    <location>
        <begin position="239"/>
        <end position="270"/>
    </location>
</feature>
<dbReference type="GO" id="GO:0005783">
    <property type="term" value="C:endoplasmic reticulum"/>
    <property type="evidence" value="ECO:0007669"/>
    <property type="project" value="InterPro"/>
</dbReference>